<feature type="compositionally biased region" description="Low complexity" evidence="1">
    <location>
        <begin position="164"/>
        <end position="176"/>
    </location>
</feature>
<protein>
    <submittedName>
        <fullName evidence="2">Uncharacterized protein</fullName>
    </submittedName>
</protein>
<feature type="compositionally biased region" description="Gly residues" evidence="1">
    <location>
        <begin position="194"/>
        <end position="208"/>
    </location>
</feature>
<gene>
    <name evidence="2" type="ORF">Esi_0284_0007</name>
</gene>
<dbReference type="InParanoid" id="D7FUZ7"/>
<proteinExistence type="predicted"/>
<evidence type="ECO:0000256" key="1">
    <source>
        <dbReference type="SAM" id="MobiDB-lite"/>
    </source>
</evidence>
<sequence length="510" mass="53987">MGGSEVNLNHHQTRGRTASSRKPSQKTPAAKSKGKGRPRSATRKKKVLHTTCPSTATYEEPPQPEPEEEEPEEEEPDEEEPDEEEPDEEEPDEEEAEHSDSSYTLDPDEIGSDDEESQNLLRSSNIAPMRTTLDVRVPRSAIGGGGIRRSDFARRNSTGGPGRGASSARGRPSSVGGRTGQPSLLAGRGHSRASGGGASGRPGAGASDGRGRASSVGGGGRQSGLLGGRGSGSASGGGPLGWPGAGSSEGGGSTSGRSATKTGIGGVSTINMEMSGQNLFDALDTALVPKAAKAALLGLLLQLISPDVSSRPGRELHAEIRNAIAEFLVPLMEEEASTNNPMTGADLFRGVRERIMDVDPESTELTGLMSRIMWRFTKAHQASTRKALTLGYLLGPERLKEDFLGQVVTPALLQAANDIAALPVNEIGTHETIVCKVTRKSRAWIKLSAGGFGSANAWAFQESSDFHKPEIMRFLAPYYVEKDSLVVPETPAADVYVQDDDLEAYLNDMF</sequence>
<reference evidence="2 3" key="1">
    <citation type="journal article" date="2010" name="Nature">
        <title>The Ectocarpus genome and the independent evolution of multicellularity in brown algae.</title>
        <authorList>
            <person name="Cock J.M."/>
            <person name="Sterck L."/>
            <person name="Rouze P."/>
            <person name="Scornet D."/>
            <person name="Allen A.E."/>
            <person name="Amoutzias G."/>
            <person name="Anthouard V."/>
            <person name="Artiguenave F."/>
            <person name="Aury J.M."/>
            <person name="Badger J.H."/>
            <person name="Beszteri B."/>
            <person name="Billiau K."/>
            <person name="Bonnet E."/>
            <person name="Bothwell J.H."/>
            <person name="Bowler C."/>
            <person name="Boyen C."/>
            <person name="Brownlee C."/>
            <person name="Carrano C.J."/>
            <person name="Charrier B."/>
            <person name="Cho G.Y."/>
            <person name="Coelho S.M."/>
            <person name="Collen J."/>
            <person name="Corre E."/>
            <person name="Da Silva C."/>
            <person name="Delage L."/>
            <person name="Delaroque N."/>
            <person name="Dittami S.M."/>
            <person name="Doulbeau S."/>
            <person name="Elias M."/>
            <person name="Farnham G."/>
            <person name="Gachon C.M."/>
            <person name="Gschloessl B."/>
            <person name="Heesch S."/>
            <person name="Jabbari K."/>
            <person name="Jubin C."/>
            <person name="Kawai H."/>
            <person name="Kimura K."/>
            <person name="Kloareg B."/>
            <person name="Kupper F.C."/>
            <person name="Lang D."/>
            <person name="Le Bail A."/>
            <person name="Leblanc C."/>
            <person name="Lerouge P."/>
            <person name="Lohr M."/>
            <person name="Lopez P.J."/>
            <person name="Martens C."/>
            <person name="Maumus F."/>
            <person name="Michel G."/>
            <person name="Miranda-Saavedra D."/>
            <person name="Morales J."/>
            <person name="Moreau H."/>
            <person name="Motomura T."/>
            <person name="Nagasato C."/>
            <person name="Napoli C.A."/>
            <person name="Nelson D.R."/>
            <person name="Nyvall-Collen P."/>
            <person name="Peters A.F."/>
            <person name="Pommier C."/>
            <person name="Potin P."/>
            <person name="Poulain J."/>
            <person name="Quesneville H."/>
            <person name="Read B."/>
            <person name="Rensing S.A."/>
            <person name="Ritter A."/>
            <person name="Rousvoal S."/>
            <person name="Samanta M."/>
            <person name="Samson G."/>
            <person name="Schroeder D.C."/>
            <person name="Segurens B."/>
            <person name="Strittmatter M."/>
            <person name="Tonon T."/>
            <person name="Tregear J.W."/>
            <person name="Valentin K."/>
            <person name="von Dassow P."/>
            <person name="Yamagishi T."/>
            <person name="Van de Peer Y."/>
            <person name="Wincker P."/>
        </authorList>
    </citation>
    <scope>NUCLEOTIDE SEQUENCE [LARGE SCALE GENOMIC DNA]</scope>
    <source>
        <strain evidence="3">Ec32 / CCAP1310/4</strain>
    </source>
</reference>
<feature type="compositionally biased region" description="Gly residues" evidence="1">
    <location>
        <begin position="216"/>
        <end position="254"/>
    </location>
</feature>
<organism evidence="2 3">
    <name type="scientific">Ectocarpus siliculosus</name>
    <name type="common">Brown alga</name>
    <name type="synonym">Conferva siliculosa</name>
    <dbReference type="NCBI Taxonomy" id="2880"/>
    <lineage>
        <taxon>Eukaryota</taxon>
        <taxon>Sar</taxon>
        <taxon>Stramenopiles</taxon>
        <taxon>Ochrophyta</taxon>
        <taxon>PX clade</taxon>
        <taxon>Phaeophyceae</taxon>
        <taxon>Ectocarpales</taxon>
        <taxon>Ectocarpaceae</taxon>
        <taxon>Ectocarpus</taxon>
    </lineage>
</organism>
<accession>D7FUZ7</accession>
<evidence type="ECO:0000313" key="2">
    <source>
        <dbReference type="EMBL" id="CBJ31803.1"/>
    </source>
</evidence>
<keyword evidence="3" id="KW-1185">Reference proteome</keyword>
<dbReference type="EMBL" id="FN649760">
    <property type="protein sequence ID" value="CBJ31803.1"/>
    <property type="molecule type" value="Genomic_DNA"/>
</dbReference>
<feature type="compositionally biased region" description="Acidic residues" evidence="1">
    <location>
        <begin position="65"/>
        <end position="97"/>
    </location>
</feature>
<evidence type="ECO:0000313" key="3">
    <source>
        <dbReference type="Proteomes" id="UP000002630"/>
    </source>
</evidence>
<feature type="compositionally biased region" description="Polar residues" evidence="1">
    <location>
        <begin position="1"/>
        <end position="27"/>
    </location>
</feature>
<feature type="region of interest" description="Disordered" evidence="1">
    <location>
        <begin position="1"/>
        <end position="264"/>
    </location>
</feature>
<name>D7FUZ7_ECTSI</name>
<feature type="compositionally biased region" description="Acidic residues" evidence="1">
    <location>
        <begin position="106"/>
        <end position="117"/>
    </location>
</feature>
<feature type="compositionally biased region" description="Basic residues" evidence="1">
    <location>
        <begin position="32"/>
        <end position="48"/>
    </location>
</feature>
<dbReference type="AlphaFoldDB" id="D7FUZ7"/>
<dbReference type="Proteomes" id="UP000002630">
    <property type="component" value="Unassembled WGS sequence"/>
</dbReference>